<reference evidence="1 2" key="1">
    <citation type="journal article" date="2015" name="PLoS ONE">
        <title>Azotobacter Genomes: The Genome of Azotobacter chroococcum NCIMB 8003 (ATCC 4412).</title>
        <authorList>
            <person name="Robson R.L."/>
            <person name="Jones R."/>
            <person name="Robson R.M."/>
            <person name="Schwartz A."/>
            <person name="Richardson T.H."/>
        </authorList>
    </citation>
    <scope>NUCLEOTIDE SEQUENCE [LARGE SCALE GENOMIC DNA]</scope>
    <source>
        <strain evidence="1 2">NCIMB 8003</strain>
        <plasmid evidence="2">Plasmid pAcX50f</plasmid>
    </source>
</reference>
<organism evidence="1 2">
    <name type="scientific">Azotobacter chroococcum NCIMB 8003</name>
    <dbReference type="NCBI Taxonomy" id="1328314"/>
    <lineage>
        <taxon>Bacteria</taxon>
        <taxon>Pseudomonadati</taxon>
        <taxon>Pseudomonadota</taxon>
        <taxon>Gammaproteobacteria</taxon>
        <taxon>Pseudomonadales</taxon>
        <taxon>Pseudomonadaceae</taxon>
        <taxon>Azotobacter</taxon>
    </lineage>
</organism>
<geneLocation type="plasmid" evidence="1 2">
    <name>pAcX50f</name>
</geneLocation>
<gene>
    <name evidence="1" type="ORF">Achr_f1660</name>
</gene>
<dbReference type="HOGENOM" id="CLU_806236_0_0_6"/>
<dbReference type="EMBL" id="CP010421">
    <property type="protein sequence ID" value="AJE23860.1"/>
    <property type="molecule type" value="Genomic_DNA"/>
</dbReference>
<dbReference type="RefSeq" id="WP_040107399.1">
    <property type="nucleotide sequence ID" value="NZ_CP010421.1"/>
</dbReference>
<keyword evidence="1" id="KW-0614">Plasmid</keyword>
<evidence type="ECO:0000313" key="1">
    <source>
        <dbReference type="EMBL" id="AJE23860.1"/>
    </source>
</evidence>
<proteinExistence type="predicted"/>
<name>A0A0C4WV73_9GAMM</name>
<sequence>MLKINKGMAQMCLRWFIEGTDYNMVHQSQRIHSEDLAYLSTISPERLEALDMLPVSLFRVNYRSLDAKDTGCGKLENEAFRETVYRIAMLTEIQNFALRNQLHPLVAIGFDEDGYSRFSNADFLQRQAYVYRGEFTIQSRVRIKKLNLDPTDKIALLQDTCATLLAEFRYLKANKPEHLGPVADFNRGLMSLDEIADQMLKAQIQPKLVAASTGHDEQWIDGKKRAKVRSGKIYNSKSGRIRSAERTIAEQPFHALLYLACYLLLAADGEKTLNARAVIKAHEEYCKLCSNLGITYDDLLLASNAFRLSNAIKTQEARLMECSHCKQPDVQTIVRPHKCPWCGS</sequence>
<evidence type="ECO:0000313" key="2">
    <source>
        <dbReference type="Proteomes" id="UP000068210"/>
    </source>
</evidence>
<accession>A0A0C4WV73</accession>
<dbReference type="KEGG" id="acx:Achr_f1660"/>
<protein>
    <submittedName>
        <fullName evidence="1">Uncharacterized protein</fullName>
    </submittedName>
</protein>
<dbReference type="Proteomes" id="UP000068210">
    <property type="component" value="Plasmid pAcX50f"/>
</dbReference>
<dbReference type="AlphaFoldDB" id="A0A0C4WV73"/>
<dbReference type="SUPFAM" id="SSF160930">
    <property type="entry name" value="FlhC-like"/>
    <property type="match status" value="1"/>
</dbReference>
<keyword evidence="2" id="KW-1185">Reference proteome</keyword>